<protein>
    <submittedName>
        <fullName evidence="1">Uncharacterized protein</fullName>
    </submittedName>
</protein>
<evidence type="ECO:0000313" key="2">
    <source>
        <dbReference type="Proteomes" id="UP000307657"/>
    </source>
</evidence>
<accession>A0A4U0EZ66</accession>
<dbReference type="RefSeq" id="WP_136841719.1">
    <property type="nucleotide sequence ID" value="NZ_SUPL01000002.1"/>
</dbReference>
<dbReference type="AlphaFoldDB" id="A0A4U0EZ66"/>
<name>A0A4U0EZ66_9FLAO</name>
<dbReference type="Proteomes" id="UP000307657">
    <property type="component" value="Unassembled WGS sequence"/>
</dbReference>
<keyword evidence="2" id="KW-1185">Reference proteome</keyword>
<reference evidence="1 2" key="1">
    <citation type="submission" date="2019-04" db="EMBL/GenBank/DDBJ databases">
        <title>Lacinutrix sp. nov., isolated from marine water.</title>
        <authorList>
            <person name="Kim W."/>
        </authorList>
    </citation>
    <scope>NUCLEOTIDE SEQUENCE [LARGE SCALE GENOMIC DNA]</scope>
    <source>
        <strain evidence="1 2">CAU 1491</strain>
    </source>
</reference>
<comment type="caution">
    <text evidence="1">The sequence shown here is derived from an EMBL/GenBank/DDBJ whole genome shotgun (WGS) entry which is preliminary data.</text>
</comment>
<gene>
    <name evidence="1" type="ORF">E5167_05205</name>
</gene>
<organism evidence="1 2">
    <name type="scientific">Pontimicrobium aquaticum</name>
    <dbReference type="NCBI Taxonomy" id="2565367"/>
    <lineage>
        <taxon>Bacteria</taxon>
        <taxon>Pseudomonadati</taxon>
        <taxon>Bacteroidota</taxon>
        <taxon>Flavobacteriia</taxon>
        <taxon>Flavobacteriales</taxon>
        <taxon>Flavobacteriaceae</taxon>
        <taxon>Pontimicrobium</taxon>
    </lineage>
</organism>
<sequence length="134" mass="15664">MKVKTPDFKFFIFNLILVLILNACNKEVKSLSLNYLNNPKIGDVYFVDYGENNFSSIKITTINNDSISFVHSESIINPARFVDESVSYMKNIRVKETNNSRFYKDSIVKYSRKDILQQFDNQKIYNVVRVLSEN</sequence>
<proteinExistence type="predicted"/>
<dbReference type="EMBL" id="SUPL01000002">
    <property type="protein sequence ID" value="TJY37346.1"/>
    <property type="molecule type" value="Genomic_DNA"/>
</dbReference>
<evidence type="ECO:0000313" key="1">
    <source>
        <dbReference type="EMBL" id="TJY37346.1"/>
    </source>
</evidence>
<dbReference type="OrthoDB" id="766141at2"/>